<dbReference type="Pfam" id="PF01636">
    <property type="entry name" value="APH"/>
    <property type="match status" value="1"/>
</dbReference>
<sequence>MTSLSIPATMDDVTPEWLTAALRERGHLREARVVESPRERIGAGVGILGELARVTLVYDRDEPGAPKTLIAKIPTADPGGRGVAHMLGFYEKERRIYDELADRIGVRSARAYYAAGDPETVQYVILMEDLGGLRLGDQVAGASAEECYTLAREVGRLHARWWNSPELDALDWIPRGNDPVNLMAAVAFAQAVEPFLQNFGGELTDFEREMVLRYMHRMNPMQDRFSGAPETLCHGDLRLDNVFWGSPEGDAPLTLVDWQIAVKARGPYDIGYFMSQSVDPAVRKAHERDVVRAYHETLLEHGVRDYPWEQCWEDYRMTVMWCLTYPVVSAGSIDLANDRGVELAKAMLRRSLSAIHDLQAYEVLDTLEERPHPLILEAMAAAQAQG</sequence>
<dbReference type="InterPro" id="IPR011009">
    <property type="entry name" value="Kinase-like_dom_sf"/>
</dbReference>
<feature type="domain" description="CHK kinase-like" evidence="1">
    <location>
        <begin position="125"/>
        <end position="304"/>
    </location>
</feature>
<evidence type="ECO:0000259" key="1">
    <source>
        <dbReference type="SMART" id="SM00587"/>
    </source>
</evidence>
<dbReference type="Gene3D" id="3.90.1200.10">
    <property type="match status" value="1"/>
</dbReference>
<proteinExistence type="predicted"/>
<dbReference type="Proteomes" id="UP001212803">
    <property type="component" value="Chromosome"/>
</dbReference>
<dbReference type="SMART" id="SM00587">
    <property type="entry name" value="CHK"/>
    <property type="match status" value="1"/>
</dbReference>
<name>A0ABY7MBH8_9CHLR</name>
<keyword evidence="3" id="KW-1185">Reference proteome</keyword>
<dbReference type="EMBL" id="CP115149">
    <property type="protein sequence ID" value="WBL37375.1"/>
    <property type="molecule type" value="Genomic_DNA"/>
</dbReference>
<evidence type="ECO:0000313" key="3">
    <source>
        <dbReference type="Proteomes" id="UP001212803"/>
    </source>
</evidence>
<dbReference type="InterPro" id="IPR002575">
    <property type="entry name" value="Aminoglycoside_PTrfase"/>
</dbReference>
<dbReference type="RefSeq" id="WP_270057888.1">
    <property type="nucleotide sequence ID" value="NZ_CP115149.1"/>
</dbReference>
<accession>A0ABY7MBH8</accession>
<protein>
    <submittedName>
        <fullName evidence="2">Phosphotransferase</fullName>
    </submittedName>
</protein>
<organism evidence="2 3">
    <name type="scientific">Tepidiforma flava</name>
    <dbReference type="NCBI Taxonomy" id="3004094"/>
    <lineage>
        <taxon>Bacteria</taxon>
        <taxon>Bacillati</taxon>
        <taxon>Chloroflexota</taxon>
        <taxon>Tepidiformia</taxon>
        <taxon>Tepidiformales</taxon>
        <taxon>Tepidiformaceae</taxon>
        <taxon>Tepidiforma</taxon>
    </lineage>
</organism>
<dbReference type="PANTHER" id="PTHR23020:SF41">
    <property type="entry name" value="AMINOGLYCOSIDE PHOSPHOTRANSFERASE DOMAIN-CONTAINING PROTEIN"/>
    <property type="match status" value="1"/>
</dbReference>
<dbReference type="PANTHER" id="PTHR23020">
    <property type="entry name" value="UNCHARACTERIZED NUCLEAR HORMONE RECEPTOR-RELATED"/>
    <property type="match status" value="1"/>
</dbReference>
<dbReference type="InterPro" id="IPR052961">
    <property type="entry name" value="Oxido-Kinase-like_Enzymes"/>
</dbReference>
<gene>
    <name evidence="2" type="ORF">O0235_07315</name>
</gene>
<evidence type="ECO:0000313" key="2">
    <source>
        <dbReference type="EMBL" id="WBL37375.1"/>
    </source>
</evidence>
<reference evidence="2 3" key="1">
    <citation type="journal article" date="2023" name="ISME J.">
        <title>Thermophilic Dehalococcoidia with unusual traits shed light on an unexpected past.</title>
        <authorList>
            <person name="Palmer M."/>
            <person name="Covington J.K."/>
            <person name="Zhou E.M."/>
            <person name="Thomas S.C."/>
            <person name="Habib N."/>
            <person name="Seymour C.O."/>
            <person name="Lai D."/>
            <person name="Johnston J."/>
            <person name="Hashimi A."/>
            <person name="Jiao J.Y."/>
            <person name="Muok A.R."/>
            <person name="Liu L."/>
            <person name="Xian W.D."/>
            <person name="Zhi X.Y."/>
            <person name="Li M.M."/>
            <person name="Silva L.P."/>
            <person name="Bowen B.P."/>
            <person name="Louie K."/>
            <person name="Briegel A."/>
            <person name="Pett-Ridge J."/>
            <person name="Weber P.K."/>
            <person name="Tocheva E.I."/>
            <person name="Woyke T."/>
            <person name="Northen T.R."/>
            <person name="Mayali X."/>
            <person name="Li W.J."/>
            <person name="Hedlund B.P."/>
        </authorList>
    </citation>
    <scope>NUCLEOTIDE SEQUENCE [LARGE SCALE GENOMIC DNA]</scope>
    <source>
        <strain evidence="2 3">YIM 72310</strain>
    </source>
</reference>
<dbReference type="SUPFAM" id="SSF56112">
    <property type="entry name" value="Protein kinase-like (PK-like)"/>
    <property type="match status" value="1"/>
</dbReference>
<dbReference type="InterPro" id="IPR015897">
    <property type="entry name" value="CHK_kinase-like"/>
</dbReference>